<keyword evidence="3" id="KW-0808">Transferase</keyword>
<evidence type="ECO:0000259" key="1">
    <source>
        <dbReference type="Pfam" id="PF00534"/>
    </source>
</evidence>
<dbReference type="Pfam" id="PF13439">
    <property type="entry name" value="Glyco_transf_4"/>
    <property type="match status" value="1"/>
</dbReference>
<dbReference type="Pfam" id="PF00534">
    <property type="entry name" value="Glycos_transf_1"/>
    <property type="match status" value="1"/>
</dbReference>
<dbReference type="EC" id="2.4.-.-" evidence="3"/>
<dbReference type="EMBL" id="JBHTLI010000001">
    <property type="protein sequence ID" value="MFD1095257.1"/>
    <property type="molecule type" value="Genomic_DNA"/>
</dbReference>
<feature type="domain" description="Glycosyltransferase subfamily 4-like N-terminal" evidence="2">
    <location>
        <begin position="12"/>
        <end position="155"/>
    </location>
</feature>
<protein>
    <submittedName>
        <fullName evidence="3">Glycosyltransferase</fullName>
        <ecNumber evidence="3">2.4.-.-</ecNumber>
    </submittedName>
</protein>
<feature type="domain" description="Glycosyl transferase family 1" evidence="1">
    <location>
        <begin position="178"/>
        <end position="336"/>
    </location>
</feature>
<dbReference type="SUPFAM" id="SSF53756">
    <property type="entry name" value="UDP-Glycosyltransferase/glycogen phosphorylase"/>
    <property type="match status" value="1"/>
</dbReference>
<proteinExistence type="predicted"/>
<reference evidence="4" key="1">
    <citation type="journal article" date="2019" name="Int. J. Syst. Evol. Microbiol.">
        <title>The Global Catalogue of Microorganisms (GCM) 10K type strain sequencing project: providing services to taxonomists for standard genome sequencing and annotation.</title>
        <authorList>
            <consortium name="The Broad Institute Genomics Platform"/>
            <consortium name="The Broad Institute Genome Sequencing Center for Infectious Disease"/>
            <person name="Wu L."/>
            <person name="Ma J."/>
        </authorList>
    </citation>
    <scope>NUCLEOTIDE SEQUENCE [LARGE SCALE GENOMIC DNA]</scope>
    <source>
        <strain evidence="4">CCUG 64793</strain>
    </source>
</reference>
<dbReference type="InterPro" id="IPR028098">
    <property type="entry name" value="Glyco_trans_4-like_N"/>
</dbReference>
<evidence type="ECO:0000259" key="2">
    <source>
        <dbReference type="Pfam" id="PF13439"/>
    </source>
</evidence>
<accession>A0ABW3NQE4</accession>
<dbReference type="GO" id="GO:0016757">
    <property type="term" value="F:glycosyltransferase activity"/>
    <property type="evidence" value="ECO:0007669"/>
    <property type="project" value="UniProtKB-KW"/>
</dbReference>
<organism evidence="3 4">
    <name type="scientific">Salegentibacter chungangensis</name>
    <dbReference type="NCBI Taxonomy" id="1335724"/>
    <lineage>
        <taxon>Bacteria</taxon>
        <taxon>Pseudomonadati</taxon>
        <taxon>Bacteroidota</taxon>
        <taxon>Flavobacteriia</taxon>
        <taxon>Flavobacteriales</taxon>
        <taxon>Flavobacteriaceae</taxon>
        <taxon>Salegentibacter</taxon>
    </lineage>
</organism>
<name>A0ABW3NQE4_9FLAO</name>
<keyword evidence="3" id="KW-0328">Glycosyltransferase</keyword>
<dbReference type="PANTHER" id="PTHR12526:SF630">
    <property type="entry name" value="GLYCOSYLTRANSFERASE"/>
    <property type="match status" value="1"/>
</dbReference>
<dbReference type="InterPro" id="IPR001296">
    <property type="entry name" value="Glyco_trans_1"/>
</dbReference>
<dbReference type="RefSeq" id="WP_380743848.1">
    <property type="nucleotide sequence ID" value="NZ_JBHTLI010000001.1"/>
</dbReference>
<dbReference type="PANTHER" id="PTHR12526">
    <property type="entry name" value="GLYCOSYLTRANSFERASE"/>
    <property type="match status" value="1"/>
</dbReference>
<dbReference type="Proteomes" id="UP001597131">
    <property type="component" value="Unassembled WGS sequence"/>
</dbReference>
<dbReference type="CDD" id="cd03811">
    <property type="entry name" value="GT4_GT28_WabH-like"/>
    <property type="match status" value="1"/>
</dbReference>
<gene>
    <name evidence="3" type="ORF">ACFQ3Q_05805</name>
</gene>
<evidence type="ECO:0000313" key="4">
    <source>
        <dbReference type="Proteomes" id="UP001597131"/>
    </source>
</evidence>
<comment type="caution">
    <text evidence="3">The sequence shown here is derived from an EMBL/GenBank/DDBJ whole genome shotgun (WGS) entry which is preliminary data.</text>
</comment>
<sequence>MRILQLIDSLRPGGAERMAVNLANELNSRVEASFLCCTRKEGLLKKEIHRQIGYLFLNKKSKLDVNAFLRLRHFILQNKINIIQAHGTSWFFGVLLKFAIPSVKLIWHDHYGNSDILENRNERLLKFFSYKFDGVIAVNQKLKKWAISTLKVSKVIQLNNFVVLPAFDEQPEDNSVLSSKGFNILCIANLRPQKDHKNLLNAFELIASEHEDIYLYMVGEDPKTDYSAEILEKISKSIYSSRIFYYGSQNPVTQFIKQANIAVLSSKSEGLPLVLLEYAAVGLPVVCTDTGECRKIISSNELLVPPENPEAIRAAVLKLYRNDFERKNEAEKMREKVEEFYGVENFISSYLDFCEKL</sequence>
<evidence type="ECO:0000313" key="3">
    <source>
        <dbReference type="EMBL" id="MFD1095257.1"/>
    </source>
</evidence>
<keyword evidence="4" id="KW-1185">Reference proteome</keyword>
<dbReference type="Gene3D" id="3.40.50.2000">
    <property type="entry name" value="Glycogen Phosphorylase B"/>
    <property type="match status" value="2"/>
</dbReference>